<dbReference type="CDD" id="cd00180">
    <property type="entry name" value="PKc"/>
    <property type="match status" value="1"/>
</dbReference>
<dbReference type="SUPFAM" id="SSF56112">
    <property type="entry name" value="Protein kinase-like (PK-like)"/>
    <property type="match status" value="1"/>
</dbReference>
<evidence type="ECO:0000256" key="6">
    <source>
        <dbReference type="ARBA" id="ARBA00030237"/>
    </source>
</evidence>
<evidence type="ECO:0000256" key="7">
    <source>
        <dbReference type="PROSITE-ProRule" id="PRU10141"/>
    </source>
</evidence>
<accession>A0AA39X0I3</accession>
<evidence type="ECO:0000256" key="1">
    <source>
        <dbReference type="ARBA" id="ARBA00004623"/>
    </source>
</evidence>
<dbReference type="GO" id="GO:0034045">
    <property type="term" value="C:phagophore assembly site membrane"/>
    <property type="evidence" value="ECO:0007669"/>
    <property type="project" value="UniProtKB-SubCell"/>
</dbReference>
<dbReference type="Pfam" id="PF00069">
    <property type="entry name" value="Pkinase"/>
    <property type="match status" value="1"/>
</dbReference>
<feature type="compositionally biased region" description="Basic and acidic residues" evidence="9">
    <location>
        <begin position="441"/>
        <end position="451"/>
    </location>
</feature>
<evidence type="ECO:0000313" key="11">
    <source>
        <dbReference type="EMBL" id="KAK0624991.1"/>
    </source>
</evidence>
<dbReference type="GO" id="GO:0006914">
    <property type="term" value="P:autophagy"/>
    <property type="evidence" value="ECO:0007669"/>
    <property type="project" value="UniProtKB-KW"/>
</dbReference>
<dbReference type="AlphaFoldDB" id="A0AA39X0I3"/>
<feature type="compositionally biased region" description="Polar residues" evidence="9">
    <location>
        <begin position="395"/>
        <end position="432"/>
    </location>
</feature>
<feature type="domain" description="Protein kinase" evidence="10">
    <location>
        <begin position="46"/>
        <end position="314"/>
    </location>
</feature>
<evidence type="ECO:0000256" key="8">
    <source>
        <dbReference type="RuleBase" id="RU000304"/>
    </source>
</evidence>
<dbReference type="PROSITE" id="PS50011">
    <property type="entry name" value="PROTEIN_KINASE_DOM"/>
    <property type="match status" value="1"/>
</dbReference>
<keyword evidence="12" id="KW-1185">Reference proteome</keyword>
<keyword evidence="8" id="KW-0723">Serine/threonine-protein kinase</keyword>
<dbReference type="InterPro" id="IPR000719">
    <property type="entry name" value="Prot_kinase_dom"/>
</dbReference>
<evidence type="ECO:0000256" key="3">
    <source>
        <dbReference type="ARBA" id="ARBA00022741"/>
    </source>
</evidence>
<keyword evidence="11" id="KW-0808">Transferase</keyword>
<dbReference type="InterPro" id="IPR017441">
    <property type="entry name" value="Protein_kinase_ATP_BS"/>
</dbReference>
<dbReference type="PROSITE" id="PS00108">
    <property type="entry name" value="PROTEIN_KINASE_ST"/>
    <property type="match status" value="1"/>
</dbReference>
<feature type="compositionally biased region" description="Basic and acidic residues" evidence="9">
    <location>
        <begin position="354"/>
        <end position="371"/>
    </location>
</feature>
<dbReference type="GO" id="GO:0004674">
    <property type="term" value="F:protein serine/threonine kinase activity"/>
    <property type="evidence" value="ECO:0007669"/>
    <property type="project" value="UniProtKB-KW"/>
</dbReference>
<evidence type="ECO:0000256" key="2">
    <source>
        <dbReference type="ARBA" id="ARBA00022448"/>
    </source>
</evidence>
<comment type="subcellular location">
    <subcellularLocation>
        <location evidence="1">Preautophagosomal structure membrane</location>
        <topology evidence="1">Peripheral membrane protein</topology>
    </subcellularLocation>
</comment>
<gene>
    <name evidence="11" type="ORF">B0T17DRAFT_258302</name>
</gene>
<dbReference type="GO" id="GO:0005524">
    <property type="term" value="F:ATP binding"/>
    <property type="evidence" value="ECO:0007669"/>
    <property type="project" value="UniProtKB-UniRule"/>
</dbReference>
<sequence>MGRAQSDYMENISKLQGSLSLESLRLKSTAATAAGTPLPNAVQYGYIEFERLGSGTFGTVYKMRRTDTWKAVAGKKLFDKHYLPDTMSIEAAVLQDIRHRHIVRYLDYYTPPNSDIPILVTEFCKRQTVWHLGRNSRLQPWQVITIVEQTASALEHLHNRNIAHRDLKPANILVRSHNPFVIAVADFGWAKIDASSCMKTYHAGTPAYMAPEQFEQEDYNTSVDVWALGIIALQYMAGRFPYPPFQVEGMEFKTVDIKYLRYLTTDLFAKTFEPVRHEHQNVQDFIVLIKEMLSWTPAERPAAKSVRKRAGAILDSLPPCERPPAYARGVLRNGNWKRPLPTQSPGTALLDFGDGDRANDSSSDEENKSDYDPYSDSDSDPEHNSNNTSHETTTPTASLQAHGQPQSTQKIPYASTQGHPTATNPGESSTPPQARAGKRLRSLESTDENRSTKRPTNQNTQTTALSSATS</sequence>
<organism evidence="11 12">
    <name type="scientific">Bombardia bombarda</name>
    <dbReference type="NCBI Taxonomy" id="252184"/>
    <lineage>
        <taxon>Eukaryota</taxon>
        <taxon>Fungi</taxon>
        <taxon>Dikarya</taxon>
        <taxon>Ascomycota</taxon>
        <taxon>Pezizomycotina</taxon>
        <taxon>Sordariomycetes</taxon>
        <taxon>Sordariomycetidae</taxon>
        <taxon>Sordariales</taxon>
        <taxon>Lasiosphaeriaceae</taxon>
        <taxon>Bombardia</taxon>
    </lineage>
</organism>
<evidence type="ECO:0000259" key="10">
    <source>
        <dbReference type="PROSITE" id="PS50011"/>
    </source>
</evidence>
<dbReference type="GO" id="GO:0010506">
    <property type="term" value="P:regulation of autophagy"/>
    <property type="evidence" value="ECO:0007669"/>
    <property type="project" value="InterPro"/>
</dbReference>
<evidence type="ECO:0000256" key="9">
    <source>
        <dbReference type="SAM" id="MobiDB-lite"/>
    </source>
</evidence>
<reference evidence="11" key="1">
    <citation type="submission" date="2023-06" db="EMBL/GenBank/DDBJ databases">
        <title>Genome-scale phylogeny and comparative genomics of the fungal order Sordariales.</title>
        <authorList>
            <consortium name="Lawrence Berkeley National Laboratory"/>
            <person name="Hensen N."/>
            <person name="Bonometti L."/>
            <person name="Westerberg I."/>
            <person name="Brannstrom I.O."/>
            <person name="Guillou S."/>
            <person name="Cros-Aarteil S."/>
            <person name="Calhoun S."/>
            <person name="Haridas S."/>
            <person name="Kuo A."/>
            <person name="Mondo S."/>
            <person name="Pangilinan J."/>
            <person name="Riley R."/>
            <person name="LaButti K."/>
            <person name="Andreopoulos B."/>
            <person name="Lipzen A."/>
            <person name="Chen C."/>
            <person name="Yanf M."/>
            <person name="Daum C."/>
            <person name="Ng V."/>
            <person name="Clum A."/>
            <person name="Steindorff A."/>
            <person name="Ohm R."/>
            <person name="Martin F."/>
            <person name="Silar P."/>
            <person name="Natvig D."/>
            <person name="Lalanne C."/>
            <person name="Gautier V."/>
            <person name="Ament-velasquez S.L."/>
            <person name="Kruys A."/>
            <person name="Hutchinson M.I."/>
            <person name="Powell A.J."/>
            <person name="Barry K."/>
            <person name="Miller A.N."/>
            <person name="Grigoriev I.V."/>
            <person name="Debuchy R."/>
            <person name="Gladieux P."/>
            <person name="Thoren M.H."/>
            <person name="Johannesson H."/>
        </authorList>
    </citation>
    <scope>NUCLEOTIDE SEQUENCE</scope>
    <source>
        <strain evidence="11">SMH3391-2</strain>
    </source>
</reference>
<dbReference type="InterPro" id="IPR011009">
    <property type="entry name" value="Kinase-like_dom_sf"/>
</dbReference>
<dbReference type="PANTHER" id="PTHR24348">
    <property type="entry name" value="SERINE/THREONINE-PROTEIN KINASE UNC-51-RELATED"/>
    <property type="match status" value="1"/>
</dbReference>
<keyword evidence="5" id="KW-0072">Autophagy</keyword>
<evidence type="ECO:0000256" key="5">
    <source>
        <dbReference type="ARBA" id="ARBA00023006"/>
    </source>
</evidence>
<keyword evidence="3 7" id="KW-0547">Nucleotide-binding</keyword>
<feature type="region of interest" description="Disordered" evidence="9">
    <location>
        <begin position="332"/>
        <end position="470"/>
    </location>
</feature>
<keyword evidence="2" id="KW-0813">Transport</keyword>
<dbReference type="InterPro" id="IPR045269">
    <property type="entry name" value="Atg1-like"/>
</dbReference>
<evidence type="ECO:0000313" key="12">
    <source>
        <dbReference type="Proteomes" id="UP001174934"/>
    </source>
</evidence>
<dbReference type="InterPro" id="IPR008271">
    <property type="entry name" value="Ser/Thr_kinase_AS"/>
</dbReference>
<dbReference type="Proteomes" id="UP001174934">
    <property type="component" value="Unassembled WGS sequence"/>
</dbReference>
<feature type="binding site" evidence="7">
    <location>
        <position position="75"/>
    </location>
    <ligand>
        <name>ATP</name>
        <dbReference type="ChEBI" id="CHEBI:30616"/>
    </ligand>
</feature>
<dbReference type="Gene3D" id="1.10.510.10">
    <property type="entry name" value="Transferase(Phosphotransferase) domain 1"/>
    <property type="match status" value="1"/>
</dbReference>
<feature type="compositionally biased region" description="Polar residues" evidence="9">
    <location>
        <begin position="454"/>
        <end position="470"/>
    </location>
</feature>
<evidence type="ECO:0000256" key="4">
    <source>
        <dbReference type="ARBA" id="ARBA00022840"/>
    </source>
</evidence>
<name>A0AA39X0I3_9PEZI</name>
<dbReference type="PROSITE" id="PS00107">
    <property type="entry name" value="PROTEIN_KINASE_ATP"/>
    <property type="match status" value="1"/>
</dbReference>
<dbReference type="SMART" id="SM00220">
    <property type="entry name" value="S_TKc"/>
    <property type="match status" value="1"/>
</dbReference>
<keyword evidence="4 7" id="KW-0067">ATP-binding</keyword>
<dbReference type="EMBL" id="JAULSR010000003">
    <property type="protein sequence ID" value="KAK0624991.1"/>
    <property type="molecule type" value="Genomic_DNA"/>
</dbReference>
<comment type="similarity">
    <text evidence="8">Belongs to the protein kinase superfamily.</text>
</comment>
<feature type="compositionally biased region" description="Low complexity" evidence="9">
    <location>
        <begin position="384"/>
        <end position="394"/>
    </location>
</feature>
<protein>
    <recommendedName>
        <fullName evidence="6">Autophagy-related protein 1</fullName>
    </recommendedName>
</protein>
<proteinExistence type="inferred from homology"/>
<comment type="caution">
    <text evidence="11">The sequence shown here is derived from an EMBL/GenBank/DDBJ whole genome shotgun (WGS) entry which is preliminary data.</text>
</comment>
<keyword evidence="11" id="KW-0418">Kinase</keyword>